<keyword evidence="1" id="KW-0805">Transcription regulation</keyword>
<dbReference type="AlphaFoldDB" id="A0A3P3E8B0"/>
<evidence type="ECO:0000256" key="2">
    <source>
        <dbReference type="ARBA" id="ARBA00023125"/>
    </source>
</evidence>
<evidence type="ECO:0000259" key="5">
    <source>
        <dbReference type="Pfam" id="PF07022"/>
    </source>
</evidence>
<gene>
    <name evidence="6" type="ORF">EH244_27030</name>
</gene>
<reference evidence="6 7" key="1">
    <citation type="submission" date="2018-11" db="EMBL/GenBank/DDBJ databases">
        <title>The genome of Variovorax sp T529.</title>
        <authorList>
            <person name="Gao J."/>
        </authorList>
    </citation>
    <scope>NUCLEOTIDE SEQUENCE [LARGE SCALE GENOMIC DNA]</scope>
    <source>
        <strain evidence="6 7">T529</strain>
    </source>
</reference>
<evidence type="ECO:0000259" key="4">
    <source>
        <dbReference type="Pfam" id="PF00717"/>
    </source>
</evidence>
<evidence type="ECO:0000256" key="1">
    <source>
        <dbReference type="ARBA" id="ARBA00023015"/>
    </source>
</evidence>
<dbReference type="InterPro" id="IPR010982">
    <property type="entry name" value="Lambda_DNA-bd_dom_sf"/>
</dbReference>
<dbReference type="InterPro" id="IPR039418">
    <property type="entry name" value="LexA-like"/>
</dbReference>
<organism evidence="6 7">
    <name type="scientific">Variovorax beijingensis</name>
    <dbReference type="NCBI Taxonomy" id="2496117"/>
    <lineage>
        <taxon>Bacteria</taxon>
        <taxon>Pseudomonadati</taxon>
        <taxon>Pseudomonadota</taxon>
        <taxon>Betaproteobacteria</taxon>
        <taxon>Burkholderiales</taxon>
        <taxon>Comamonadaceae</taxon>
        <taxon>Variovorax</taxon>
    </lineage>
</organism>
<dbReference type="InterPro" id="IPR036286">
    <property type="entry name" value="LexA/Signal_pep-like_sf"/>
</dbReference>
<dbReference type="PANTHER" id="PTHR40661">
    <property type="match status" value="1"/>
</dbReference>
<dbReference type="EMBL" id="RQXU01000025">
    <property type="protein sequence ID" value="RRH82306.1"/>
    <property type="molecule type" value="Genomic_DNA"/>
</dbReference>
<dbReference type="Proteomes" id="UP000271590">
    <property type="component" value="Unassembled WGS sequence"/>
</dbReference>
<evidence type="ECO:0000256" key="3">
    <source>
        <dbReference type="ARBA" id="ARBA00023163"/>
    </source>
</evidence>
<accession>A0A3P3E8B0</accession>
<comment type="caution">
    <text evidence="6">The sequence shown here is derived from an EMBL/GenBank/DDBJ whole genome shotgun (WGS) entry which is preliminary data.</text>
</comment>
<dbReference type="PANTHER" id="PTHR40661:SF3">
    <property type="entry name" value="FELS-1 PROPHAGE TRANSCRIPTIONAL REGULATOR"/>
    <property type="match status" value="1"/>
</dbReference>
<sequence length="243" mass="26942">MVFIHMSTPRLSTLCLAPENPGMHESVSRLLDYARRKSPEFARPGNDFARLQVQLQVSSATLTNWKSRGISKEGAIRAERELGCSANWILTGEGDEDAQAKAVDTAEFVEVRRVDVSFSNGEGRVVYNEDDRPPLSFRADYLRKLGINKGNAIVVDAIGISNEPKIRDGAVVLLNRADKSRLNGEFYAFRVDGELLIKRLQTVEGVGILAIAENSDFKPKQKIYTAADDFEVIGRAVWTGIEL</sequence>
<dbReference type="Gene3D" id="1.10.260.40">
    <property type="entry name" value="lambda repressor-like DNA-binding domains"/>
    <property type="match status" value="1"/>
</dbReference>
<feature type="domain" description="Peptidase S24/S26A/S26B/S26C" evidence="4">
    <location>
        <begin position="137"/>
        <end position="237"/>
    </location>
</feature>
<dbReference type="CDD" id="cd06529">
    <property type="entry name" value="S24_LexA-like"/>
    <property type="match status" value="1"/>
</dbReference>
<name>A0A3P3E8B0_9BURK</name>
<dbReference type="GO" id="GO:0003677">
    <property type="term" value="F:DNA binding"/>
    <property type="evidence" value="ECO:0007669"/>
    <property type="project" value="UniProtKB-KW"/>
</dbReference>
<evidence type="ECO:0000313" key="7">
    <source>
        <dbReference type="Proteomes" id="UP000271590"/>
    </source>
</evidence>
<dbReference type="Pfam" id="PF07022">
    <property type="entry name" value="Phage_CI_repr"/>
    <property type="match status" value="1"/>
</dbReference>
<dbReference type="InterPro" id="IPR010744">
    <property type="entry name" value="Phage_CI_N"/>
</dbReference>
<dbReference type="Gene3D" id="2.10.109.10">
    <property type="entry name" value="Umud Fragment, subunit A"/>
    <property type="match status" value="1"/>
</dbReference>
<dbReference type="GO" id="GO:0045892">
    <property type="term" value="P:negative regulation of DNA-templated transcription"/>
    <property type="evidence" value="ECO:0007669"/>
    <property type="project" value="InterPro"/>
</dbReference>
<proteinExistence type="predicted"/>
<feature type="domain" description="Bacteriophage CI repressor N-terminal" evidence="5">
    <location>
        <begin position="51"/>
        <end position="95"/>
    </location>
</feature>
<evidence type="ECO:0000313" key="6">
    <source>
        <dbReference type="EMBL" id="RRH82306.1"/>
    </source>
</evidence>
<keyword evidence="2" id="KW-0238">DNA-binding</keyword>
<keyword evidence="3" id="KW-0804">Transcription</keyword>
<dbReference type="InterPro" id="IPR015927">
    <property type="entry name" value="Peptidase_S24_S26A/B/C"/>
</dbReference>
<protein>
    <submittedName>
        <fullName evidence="6">Helix-turn-helix transcriptional regulator</fullName>
    </submittedName>
</protein>
<dbReference type="Pfam" id="PF00717">
    <property type="entry name" value="Peptidase_S24"/>
    <property type="match status" value="1"/>
</dbReference>
<dbReference type="SUPFAM" id="SSF51306">
    <property type="entry name" value="LexA/Signal peptidase"/>
    <property type="match status" value="1"/>
</dbReference>